<gene>
    <name evidence="3" type="ORF">HU200_035870</name>
</gene>
<dbReference type="PANTHER" id="PTHR17630:SF56">
    <property type="entry name" value="ENDO-1,3_1,4-BETA-D-GLUCANASE"/>
    <property type="match status" value="1"/>
</dbReference>
<sequence length="268" mass="29009">MASAQPFLCCVAVLIAAMAATAQAKHSQCLDNPPDMSLRGDEAGVVVSDLPGGFRGYVTGSASSSHAIVLASDVFGFEAPLFRKIADKVAEAGYFVVAPDFFNGDYLDLIENLTEWLKSHSPVKAAEDAKPLFAALKKDGKSIGVGGYCWGGKFSVEMAKTDDVKVVSIAHPYNVTADDMKDIQCPIEILGAQYDSSTPPKLVYQFVDVLRKRSEIPYFTKVFPGVGHGFACRYNSTDPFAIKTAEQALALMIDWFDKYLPSTVVQIE</sequence>
<evidence type="ECO:0000259" key="2">
    <source>
        <dbReference type="Pfam" id="PF01738"/>
    </source>
</evidence>
<feature type="domain" description="Dienelactone hydrolase" evidence="2">
    <location>
        <begin position="54"/>
        <end position="260"/>
    </location>
</feature>
<dbReference type="InterPro" id="IPR002925">
    <property type="entry name" value="Dienelactn_hydro"/>
</dbReference>
<dbReference type="Gene3D" id="3.40.50.1820">
    <property type="entry name" value="alpha/beta hydrolase"/>
    <property type="match status" value="1"/>
</dbReference>
<evidence type="ECO:0000313" key="3">
    <source>
        <dbReference type="EMBL" id="KAF8697537.1"/>
    </source>
</evidence>
<proteinExistence type="predicted"/>
<evidence type="ECO:0000256" key="1">
    <source>
        <dbReference type="SAM" id="SignalP"/>
    </source>
</evidence>
<dbReference type="OrthoDB" id="17560at2759"/>
<comment type="caution">
    <text evidence="3">The sequence shown here is derived from an EMBL/GenBank/DDBJ whole genome shotgun (WGS) entry which is preliminary data.</text>
</comment>
<dbReference type="InterPro" id="IPR029058">
    <property type="entry name" value="AB_hydrolase_fold"/>
</dbReference>
<evidence type="ECO:0000313" key="4">
    <source>
        <dbReference type="Proteomes" id="UP000636709"/>
    </source>
</evidence>
<keyword evidence="4" id="KW-1185">Reference proteome</keyword>
<dbReference type="AlphaFoldDB" id="A0A835BEE7"/>
<dbReference type="GO" id="GO:0016787">
    <property type="term" value="F:hydrolase activity"/>
    <property type="evidence" value="ECO:0007669"/>
    <property type="project" value="InterPro"/>
</dbReference>
<dbReference type="Pfam" id="PF01738">
    <property type="entry name" value="DLH"/>
    <property type="match status" value="1"/>
</dbReference>
<dbReference type="SUPFAM" id="SSF53474">
    <property type="entry name" value="alpha/beta-Hydrolases"/>
    <property type="match status" value="1"/>
</dbReference>
<dbReference type="Gramene" id="Dexi6A01G0008850.1">
    <property type="protein sequence ID" value="Dexi6A01G0008850.1:cds"/>
    <property type="gene ID" value="Dexi6A01G0008850"/>
</dbReference>
<organism evidence="3 4">
    <name type="scientific">Digitaria exilis</name>
    <dbReference type="NCBI Taxonomy" id="1010633"/>
    <lineage>
        <taxon>Eukaryota</taxon>
        <taxon>Viridiplantae</taxon>
        <taxon>Streptophyta</taxon>
        <taxon>Embryophyta</taxon>
        <taxon>Tracheophyta</taxon>
        <taxon>Spermatophyta</taxon>
        <taxon>Magnoliopsida</taxon>
        <taxon>Liliopsida</taxon>
        <taxon>Poales</taxon>
        <taxon>Poaceae</taxon>
        <taxon>PACMAD clade</taxon>
        <taxon>Panicoideae</taxon>
        <taxon>Panicodae</taxon>
        <taxon>Paniceae</taxon>
        <taxon>Anthephorinae</taxon>
        <taxon>Digitaria</taxon>
    </lineage>
</organism>
<accession>A0A835BEE7</accession>
<protein>
    <recommendedName>
        <fullName evidence="2">Dienelactone hydrolase domain-containing protein</fullName>
    </recommendedName>
</protein>
<feature type="signal peptide" evidence="1">
    <location>
        <begin position="1"/>
        <end position="24"/>
    </location>
</feature>
<feature type="chain" id="PRO_5032682535" description="Dienelactone hydrolase domain-containing protein" evidence="1">
    <location>
        <begin position="25"/>
        <end position="268"/>
    </location>
</feature>
<reference evidence="3" key="1">
    <citation type="submission" date="2020-07" db="EMBL/GenBank/DDBJ databases">
        <title>Genome sequence and genetic diversity analysis of an under-domesticated orphan crop, white fonio (Digitaria exilis).</title>
        <authorList>
            <person name="Bennetzen J.L."/>
            <person name="Chen S."/>
            <person name="Ma X."/>
            <person name="Wang X."/>
            <person name="Yssel A.E.J."/>
            <person name="Chaluvadi S.R."/>
            <person name="Johnson M."/>
            <person name="Gangashetty P."/>
            <person name="Hamidou F."/>
            <person name="Sanogo M.D."/>
            <person name="Zwaenepoel A."/>
            <person name="Wallace J."/>
            <person name="Van De Peer Y."/>
            <person name="Van Deynze A."/>
        </authorList>
    </citation>
    <scope>NUCLEOTIDE SEQUENCE</scope>
    <source>
        <tissue evidence="3">Leaves</tissue>
    </source>
</reference>
<dbReference type="Proteomes" id="UP000636709">
    <property type="component" value="Unassembled WGS sequence"/>
</dbReference>
<name>A0A835BEE7_9POAL</name>
<keyword evidence="1" id="KW-0732">Signal</keyword>
<dbReference type="PANTHER" id="PTHR17630">
    <property type="entry name" value="DIENELACTONE HYDROLASE"/>
    <property type="match status" value="1"/>
</dbReference>
<dbReference type="EMBL" id="JACEFO010001871">
    <property type="protein sequence ID" value="KAF8697537.1"/>
    <property type="molecule type" value="Genomic_DNA"/>
</dbReference>